<protein>
    <recommendedName>
        <fullName evidence="4">Halobacterial output domain-containing protein</fullName>
    </recommendedName>
</protein>
<dbReference type="Proteomes" id="UP001596432">
    <property type="component" value="Unassembled WGS sequence"/>
</dbReference>
<dbReference type="RefSeq" id="WP_274323904.1">
    <property type="nucleotide sequence ID" value="NZ_CP118158.1"/>
</dbReference>
<evidence type="ECO:0000256" key="1">
    <source>
        <dbReference type="SAM" id="MobiDB-lite"/>
    </source>
</evidence>
<organism evidence="2 3">
    <name type="scientific">Halosimplex aquaticum</name>
    <dbReference type="NCBI Taxonomy" id="3026162"/>
    <lineage>
        <taxon>Archaea</taxon>
        <taxon>Methanobacteriati</taxon>
        <taxon>Methanobacteriota</taxon>
        <taxon>Stenosarchaea group</taxon>
        <taxon>Halobacteria</taxon>
        <taxon>Halobacteriales</taxon>
        <taxon>Haloarculaceae</taxon>
        <taxon>Halosimplex</taxon>
    </lineage>
</organism>
<reference evidence="2 3" key="1">
    <citation type="journal article" date="2019" name="Int. J. Syst. Evol. Microbiol.">
        <title>The Global Catalogue of Microorganisms (GCM) 10K type strain sequencing project: providing services to taxonomists for standard genome sequencing and annotation.</title>
        <authorList>
            <consortium name="The Broad Institute Genomics Platform"/>
            <consortium name="The Broad Institute Genome Sequencing Center for Infectious Disease"/>
            <person name="Wu L."/>
            <person name="Ma J."/>
        </authorList>
    </citation>
    <scope>NUCLEOTIDE SEQUENCE [LARGE SCALE GENOMIC DNA]</scope>
    <source>
        <strain evidence="2 3">XZYJT29</strain>
    </source>
</reference>
<sequence>MSQSPLDGSDREGRSVADADRGTESASVFGRVVERLRSVGRSLRARLPSVTERPDDYDGIEPAEQSDFPVRTDGSRSVQCVGLTEEVLEGDGRAVTDDLVRARTGDDADRDGPTDDRPELVVRWSDDELTLSAPDDPGAHITSTHWEDVEQ</sequence>
<feature type="compositionally biased region" description="Basic and acidic residues" evidence="1">
    <location>
        <begin position="8"/>
        <end position="23"/>
    </location>
</feature>
<dbReference type="GeneID" id="78818503"/>
<proteinExistence type="predicted"/>
<feature type="compositionally biased region" description="Basic and acidic residues" evidence="1">
    <location>
        <begin position="98"/>
        <end position="126"/>
    </location>
</feature>
<accession>A0ABD5XY05</accession>
<evidence type="ECO:0000313" key="3">
    <source>
        <dbReference type="Proteomes" id="UP001596432"/>
    </source>
</evidence>
<feature type="region of interest" description="Disordered" evidence="1">
    <location>
        <begin position="47"/>
        <end position="75"/>
    </location>
</feature>
<feature type="region of interest" description="Disordered" evidence="1">
    <location>
        <begin position="98"/>
        <end position="151"/>
    </location>
</feature>
<keyword evidence="3" id="KW-1185">Reference proteome</keyword>
<comment type="caution">
    <text evidence="2">The sequence shown here is derived from an EMBL/GenBank/DDBJ whole genome shotgun (WGS) entry which is preliminary data.</text>
</comment>
<dbReference type="EMBL" id="JBHTAS010000001">
    <property type="protein sequence ID" value="MFC7138266.1"/>
    <property type="molecule type" value="Genomic_DNA"/>
</dbReference>
<name>A0ABD5XY05_9EURY</name>
<gene>
    <name evidence="2" type="ORF">ACFQMA_00265</name>
</gene>
<feature type="region of interest" description="Disordered" evidence="1">
    <location>
        <begin position="1"/>
        <end position="30"/>
    </location>
</feature>
<dbReference type="AlphaFoldDB" id="A0ABD5XY05"/>
<evidence type="ECO:0000313" key="2">
    <source>
        <dbReference type="EMBL" id="MFC7138266.1"/>
    </source>
</evidence>
<evidence type="ECO:0008006" key="4">
    <source>
        <dbReference type="Google" id="ProtNLM"/>
    </source>
</evidence>